<dbReference type="PANTHER" id="PTHR42711">
    <property type="entry name" value="ABC TRANSPORTER ATP-BINDING PROTEIN"/>
    <property type="match status" value="1"/>
</dbReference>
<dbReference type="Proteomes" id="UP001500967">
    <property type="component" value="Unassembled WGS sequence"/>
</dbReference>
<comment type="subcellular location">
    <subcellularLocation>
        <location evidence="1">Cell membrane</location>
        <topology evidence="1">Peripheral membrane protein</topology>
    </subcellularLocation>
</comment>
<dbReference type="PANTHER" id="PTHR42711:SF19">
    <property type="entry name" value="DOXORUBICIN RESISTANCE ATP-BINDING PROTEIN DRRA"/>
    <property type="match status" value="1"/>
</dbReference>
<organism evidence="7 8">
    <name type="scientific">Cryptosporangium japonicum</name>
    <dbReference type="NCBI Taxonomy" id="80872"/>
    <lineage>
        <taxon>Bacteria</taxon>
        <taxon>Bacillati</taxon>
        <taxon>Actinomycetota</taxon>
        <taxon>Actinomycetes</taxon>
        <taxon>Cryptosporangiales</taxon>
        <taxon>Cryptosporangiaceae</taxon>
        <taxon>Cryptosporangium</taxon>
    </lineage>
</organism>
<evidence type="ECO:0000256" key="1">
    <source>
        <dbReference type="ARBA" id="ARBA00004202"/>
    </source>
</evidence>
<keyword evidence="4" id="KW-0067">ATP-binding</keyword>
<dbReference type="InterPro" id="IPR027417">
    <property type="entry name" value="P-loop_NTPase"/>
</dbReference>
<evidence type="ECO:0000256" key="3">
    <source>
        <dbReference type="ARBA" id="ARBA00022741"/>
    </source>
</evidence>
<evidence type="ECO:0000256" key="2">
    <source>
        <dbReference type="ARBA" id="ARBA00022448"/>
    </source>
</evidence>
<proteinExistence type="predicted"/>
<accession>A0ABP3ENH0</accession>
<reference evidence="8" key="1">
    <citation type="journal article" date="2019" name="Int. J. Syst. Evol. Microbiol.">
        <title>The Global Catalogue of Microorganisms (GCM) 10K type strain sequencing project: providing services to taxonomists for standard genome sequencing and annotation.</title>
        <authorList>
            <consortium name="The Broad Institute Genomics Platform"/>
            <consortium name="The Broad Institute Genome Sequencing Center for Infectious Disease"/>
            <person name="Wu L."/>
            <person name="Ma J."/>
        </authorList>
    </citation>
    <scope>NUCLEOTIDE SEQUENCE [LARGE SCALE GENOMIC DNA]</scope>
    <source>
        <strain evidence="8">JCM 10425</strain>
    </source>
</reference>
<dbReference type="InterPro" id="IPR050763">
    <property type="entry name" value="ABC_transporter_ATP-binding"/>
</dbReference>
<dbReference type="SUPFAM" id="SSF52540">
    <property type="entry name" value="P-loop containing nucleoside triphosphate hydrolases"/>
    <property type="match status" value="1"/>
</dbReference>
<protein>
    <recommendedName>
        <fullName evidence="6">ABC transporter domain-containing protein</fullName>
    </recommendedName>
</protein>
<evidence type="ECO:0000259" key="6">
    <source>
        <dbReference type="Pfam" id="PF00005"/>
    </source>
</evidence>
<comment type="caution">
    <text evidence="7">The sequence shown here is derived from an EMBL/GenBank/DDBJ whole genome shotgun (WGS) entry which is preliminary data.</text>
</comment>
<dbReference type="EMBL" id="BAAAGX010000031">
    <property type="protein sequence ID" value="GAA0271388.1"/>
    <property type="molecule type" value="Genomic_DNA"/>
</dbReference>
<dbReference type="InterPro" id="IPR003439">
    <property type="entry name" value="ABC_transporter-like_ATP-bd"/>
</dbReference>
<keyword evidence="3" id="KW-0547">Nucleotide-binding</keyword>
<keyword evidence="8" id="KW-1185">Reference proteome</keyword>
<evidence type="ECO:0000313" key="8">
    <source>
        <dbReference type="Proteomes" id="UP001500967"/>
    </source>
</evidence>
<name>A0ABP3ENH0_9ACTN</name>
<sequence>MGRLSRLSRTAARRRADELLERFDLTTVADKLVRTYSGGTRRRLDLAASLLVTPEVLFLDEPTTGLDPRNRSVMWDLIRELVADGTTVLLSTQYLEEADRLADRIAVIDDGRVVAEGSPAALKSQVSGERIDVVVVHADDLVAAAAAVGDVTGAEPIVDRDTLRISAPASGVGTLVGVVRELDTNGVALADIGLRGSTLDEVFLQLTAVAV</sequence>
<feature type="domain" description="ABC transporter" evidence="6">
    <location>
        <begin position="11"/>
        <end position="64"/>
    </location>
</feature>
<dbReference type="Gene3D" id="3.40.50.300">
    <property type="entry name" value="P-loop containing nucleotide triphosphate hydrolases"/>
    <property type="match status" value="1"/>
</dbReference>
<evidence type="ECO:0000313" key="7">
    <source>
        <dbReference type="EMBL" id="GAA0271388.1"/>
    </source>
</evidence>
<evidence type="ECO:0000256" key="5">
    <source>
        <dbReference type="ARBA" id="ARBA00023251"/>
    </source>
</evidence>
<keyword evidence="5" id="KW-0046">Antibiotic resistance</keyword>
<keyword evidence="2" id="KW-0813">Transport</keyword>
<gene>
    <name evidence="7" type="ORF">GCM10009539_68350</name>
</gene>
<dbReference type="Pfam" id="PF00005">
    <property type="entry name" value="ABC_tran"/>
    <property type="match status" value="1"/>
</dbReference>
<evidence type="ECO:0000256" key="4">
    <source>
        <dbReference type="ARBA" id="ARBA00022840"/>
    </source>
</evidence>